<sequence length="85" mass="9758">MKTIFPKADETLLLDILANADNNVQKASEKLISLGYTKRDFTPPPKVMNRYVDVEKHIGKQADELVKIIPLRPREYTESEKDNSK</sequence>
<dbReference type="AlphaFoldDB" id="A0A1B0G1Y6"/>
<evidence type="ECO:0000259" key="1">
    <source>
        <dbReference type="PROSITE" id="PS51140"/>
    </source>
</evidence>
<keyword evidence="3" id="KW-1185">Reference proteome</keyword>
<dbReference type="EMBL" id="CCAG010005205">
    <property type="status" value="NOT_ANNOTATED_CDS"/>
    <property type="molecule type" value="Genomic_DNA"/>
</dbReference>
<dbReference type="EnsemblMetazoa" id="GMOY007307-RA">
    <property type="protein sequence ID" value="GMOY007307-PA"/>
    <property type="gene ID" value="GMOY007307"/>
</dbReference>
<feature type="domain" description="CUE" evidence="1">
    <location>
        <begin position="1"/>
        <end position="36"/>
    </location>
</feature>
<evidence type="ECO:0000313" key="2">
    <source>
        <dbReference type="EnsemblMetazoa" id="GMOY007307-PA"/>
    </source>
</evidence>
<reference evidence="2" key="1">
    <citation type="submission" date="2020-05" db="UniProtKB">
        <authorList>
            <consortium name="EnsemblMetazoa"/>
        </authorList>
    </citation>
    <scope>IDENTIFICATION</scope>
    <source>
        <strain evidence="2">Yale</strain>
    </source>
</reference>
<organism evidence="2 3">
    <name type="scientific">Glossina morsitans morsitans</name>
    <name type="common">Savannah tsetse fly</name>
    <dbReference type="NCBI Taxonomy" id="37546"/>
    <lineage>
        <taxon>Eukaryota</taxon>
        <taxon>Metazoa</taxon>
        <taxon>Ecdysozoa</taxon>
        <taxon>Arthropoda</taxon>
        <taxon>Hexapoda</taxon>
        <taxon>Insecta</taxon>
        <taxon>Pterygota</taxon>
        <taxon>Neoptera</taxon>
        <taxon>Endopterygota</taxon>
        <taxon>Diptera</taxon>
        <taxon>Brachycera</taxon>
        <taxon>Muscomorpha</taxon>
        <taxon>Hippoboscoidea</taxon>
        <taxon>Glossinidae</taxon>
        <taxon>Glossina</taxon>
    </lineage>
</organism>
<dbReference type="GO" id="GO:0043130">
    <property type="term" value="F:ubiquitin binding"/>
    <property type="evidence" value="ECO:0007669"/>
    <property type="project" value="InterPro"/>
</dbReference>
<evidence type="ECO:0000313" key="3">
    <source>
        <dbReference type="Proteomes" id="UP000092444"/>
    </source>
</evidence>
<dbReference type="PROSITE" id="PS51140">
    <property type="entry name" value="CUE"/>
    <property type="match status" value="1"/>
</dbReference>
<dbReference type="VEuPathDB" id="VectorBase:GMOY007307"/>
<name>A0A1B0G1Y6_GLOMM</name>
<dbReference type="Proteomes" id="UP000092444">
    <property type="component" value="Unassembled WGS sequence"/>
</dbReference>
<accession>A0A1B0G1Y6</accession>
<dbReference type="CDD" id="cd14279">
    <property type="entry name" value="CUE"/>
    <property type="match status" value="1"/>
</dbReference>
<dbReference type="InterPro" id="IPR003892">
    <property type="entry name" value="CUE"/>
</dbReference>
<dbReference type="STRING" id="37546.A0A1B0G1Y6"/>
<protein>
    <recommendedName>
        <fullName evidence="1">CUE domain-containing protein</fullName>
    </recommendedName>
</protein>
<proteinExistence type="predicted"/>